<reference evidence="2 3" key="1">
    <citation type="journal article" date="2020" name="IScience">
        <title>Genome Sequencing of the Endangered Kingdonia uniflora (Circaeasteraceae, Ranunculales) Reveals Potential Mechanisms of Evolutionary Specialization.</title>
        <authorList>
            <person name="Sun Y."/>
            <person name="Deng T."/>
            <person name="Zhang A."/>
            <person name="Moore M.J."/>
            <person name="Landis J.B."/>
            <person name="Lin N."/>
            <person name="Zhang H."/>
            <person name="Zhang X."/>
            <person name="Huang J."/>
            <person name="Zhang X."/>
            <person name="Sun H."/>
            <person name="Wang H."/>
        </authorList>
    </citation>
    <scope>NUCLEOTIDE SEQUENCE [LARGE SCALE GENOMIC DNA]</scope>
    <source>
        <strain evidence="2">TB1705</strain>
        <tissue evidence="2">Leaf</tissue>
    </source>
</reference>
<dbReference type="Proteomes" id="UP000541444">
    <property type="component" value="Unassembled WGS sequence"/>
</dbReference>
<feature type="compositionally biased region" description="Polar residues" evidence="1">
    <location>
        <begin position="62"/>
        <end position="78"/>
    </location>
</feature>
<sequence>STESTPSIGPEPECPPPNKNTSTTILESLGKDDFPKHVPLSQCIRESKKQGEIQNKSKRQISRSTSKSTEVDNVTANGIQVMVEQMPSKRALAQSARRERERKERTPVKKHANYTSQAQAPQRWRSLSPELDGVNTHTVPEVCVSTLNTTVNLADHYSHTLEIG</sequence>
<comment type="caution">
    <text evidence="2">The sequence shown here is derived from an EMBL/GenBank/DDBJ whole genome shotgun (WGS) entry which is preliminary data.</text>
</comment>
<proteinExistence type="predicted"/>
<feature type="non-terminal residue" evidence="2">
    <location>
        <position position="164"/>
    </location>
</feature>
<keyword evidence="3" id="KW-1185">Reference proteome</keyword>
<organism evidence="2 3">
    <name type="scientific">Kingdonia uniflora</name>
    <dbReference type="NCBI Taxonomy" id="39325"/>
    <lineage>
        <taxon>Eukaryota</taxon>
        <taxon>Viridiplantae</taxon>
        <taxon>Streptophyta</taxon>
        <taxon>Embryophyta</taxon>
        <taxon>Tracheophyta</taxon>
        <taxon>Spermatophyta</taxon>
        <taxon>Magnoliopsida</taxon>
        <taxon>Ranunculales</taxon>
        <taxon>Circaeasteraceae</taxon>
        <taxon>Kingdonia</taxon>
    </lineage>
</organism>
<accession>A0A7J7MTY4</accession>
<feature type="compositionally biased region" description="Basic and acidic residues" evidence="1">
    <location>
        <begin position="96"/>
        <end position="107"/>
    </location>
</feature>
<name>A0A7J7MTY4_9MAGN</name>
<evidence type="ECO:0000313" key="2">
    <source>
        <dbReference type="EMBL" id="KAF6158294.1"/>
    </source>
</evidence>
<dbReference type="EMBL" id="JACGCM010001227">
    <property type="protein sequence ID" value="KAF6158294.1"/>
    <property type="molecule type" value="Genomic_DNA"/>
</dbReference>
<protein>
    <submittedName>
        <fullName evidence="2">Uncharacterized protein</fullName>
    </submittedName>
</protein>
<evidence type="ECO:0000256" key="1">
    <source>
        <dbReference type="SAM" id="MobiDB-lite"/>
    </source>
</evidence>
<dbReference type="AlphaFoldDB" id="A0A7J7MTY4"/>
<gene>
    <name evidence="2" type="ORF">GIB67_001365</name>
</gene>
<feature type="region of interest" description="Disordered" evidence="1">
    <location>
        <begin position="1"/>
        <end position="124"/>
    </location>
</feature>
<evidence type="ECO:0000313" key="3">
    <source>
        <dbReference type="Proteomes" id="UP000541444"/>
    </source>
</evidence>